<sequence>MLRANARSGSLETTGNNVARLSPKQYITAIIVVFYNYHMAAKMLYYGQL</sequence>
<reference evidence="2 3" key="1">
    <citation type="journal article" date="2016" name="Mol. Biol. Evol.">
        <title>Comparative Genomics of Early-Diverging Mushroom-Forming Fungi Provides Insights into the Origins of Lignocellulose Decay Capabilities.</title>
        <authorList>
            <person name="Nagy L.G."/>
            <person name="Riley R."/>
            <person name="Tritt A."/>
            <person name="Adam C."/>
            <person name="Daum C."/>
            <person name="Floudas D."/>
            <person name="Sun H."/>
            <person name="Yadav J.S."/>
            <person name="Pangilinan J."/>
            <person name="Larsson K.H."/>
            <person name="Matsuura K."/>
            <person name="Barry K."/>
            <person name="Labutti K."/>
            <person name="Kuo R."/>
            <person name="Ohm R.A."/>
            <person name="Bhattacharya S.S."/>
            <person name="Shirouzu T."/>
            <person name="Yoshinaga Y."/>
            <person name="Martin F.M."/>
            <person name="Grigoriev I.V."/>
            <person name="Hibbett D.S."/>
        </authorList>
    </citation>
    <scope>NUCLEOTIDE SEQUENCE [LARGE SCALE GENOMIC DNA]</scope>
    <source>
        <strain evidence="2 3">CBS 109695</strain>
    </source>
</reference>
<keyword evidence="1" id="KW-1133">Transmembrane helix</keyword>
<organism evidence="2 3">
    <name type="scientific">Athelia psychrophila</name>
    <dbReference type="NCBI Taxonomy" id="1759441"/>
    <lineage>
        <taxon>Eukaryota</taxon>
        <taxon>Fungi</taxon>
        <taxon>Dikarya</taxon>
        <taxon>Basidiomycota</taxon>
        <taxon>Agaricomycotina</taxon>
        <taxon>Agaricomycetes</taxon>
        <taxon>Agaricomycetidae</taxon>
        <taxon>Atheliales</taxon>
        <taxon>Atheliaceae</taxon>
        <taxon>Athelia</taxon>
    </lineage>
</organism>
<evidence type="ECO:0000313" key="3">
    <source>
        <dbReference type="Proteomes" id="UP000076532"/>
    </source>
</evidence>
<keyword evidence="1" id="KW-0812">Transmembrane</keyword>
<dbReference type="EMBL" id="KV418299">
    <property type="protein sequence ID" value="KZP02800.1"/>
    <property type="molecule type" value="Genomic_DNA"/>
</dbReference>
<name>A0A167TCP0_9AGAM</name>
<dbReference type="Proteomes" id="UP000076532">
    <property type="component" value="Unassembled WGS sequence"/>
</dbReference>
<dbReference type="AlphaFoldDB" id="A0A167TCP0"/>
<protein>
    <submittedName>
        <fullName evidence="2">Uncharacterized protein</fullName>
    </submittedName>
</protein>
<accession>A0A167TCP0</accession>
<keyword evidence="1" id="KW-0472">Membrane</keyword>
<gene>
    <name evidence="2" type="ORF">FIBSPDRAFT_969604</name>
</gene>
<evidence type="ECO:0000256" key="1">
    <source>
        <dbReference type="SAM" id="Phobius"/>
    </source>
</evidence>
<evidence type="ECO:0000313" key="2">
    <source>
        <dbReference type="EMBL" id="KZP02800.1"/>
    </source>
</evidence>
<proteinExistence type="predicted"/>
<keyword evidence="3" id="KW-1185">Reference proteome</keyword>
<feature type="transmembrane region" description="Helical" evidence="1">
    <location>
        <begin position="26"/>
        <end position="45"/>
    </location>
</feature>